<dbReference type="SUPFAM" id="SSF64182">
    <property type="entry name" value="DHH phosphoesterases"/>
    <property type="match status" value="1"/>
</dbReference>
<dbReference type="PANTHER" id="PTHR30255:SF2">
    <property type="entry name" value="SINGLE-STRANDED-DNA-SPECIFIC EXONUCLEASE RECJ"/>
    <property type="match status" value="1"/>
</dbReference>
<keyword evidence="10" id="KW-1185">Reference proteome</keyword>
<dbReference type="GO" id="GO:0006310">
    <property type="term" value="P:DNA recombination"/>
    <property type="evidence" value="ECO:0007669"/>
    <property type="project" value="InterPro"/>
</dbReference>
<dbReference type="GO" id="GO:0006281">
    <property type="term" value="P:DNA repair"/>
    <property type="evidence" value="ECO:0007669"/>
    <property type="project" value="InterPro"/>
</dbReference>
<sequence>MSSPEAVRTIPAVPRQRWIFPEVDDAQASALAREAQIPLPVAELLLARGIGDAHAARQFLNPHFDQLLDPYSMLGMDRAVVRIQQAAAAREPILIYGDYDVDGTTAVVLLKTAIEMLGGHVRFHVPHRLREGYGMQREILEIAAREGVRLVISVDTGIRAFAAAEAAETLGLDLIVTDHHLPEASLGLPKALAVLNPNQHGCGYACKHLCGAGVAFKLSQALLEALDRDRARTKILPSFLKLLAIATIADAVPLLGENRVIVALGLEQLQRPVHSGLRSLMEVAKLDPAKRKVTPTDVGFRLAPRINAAGRMDIASEVVELFTTKDAQRAHAIAEKLEQLNQDRRNTEAAMLTEIVARLDEPQFQECRCVVIDGDGWHRGVIGILASRIVDQTGKPAIVIAHEDGEAYGSGRSIASFHLLNAIESCHDLFTRFGGHSHAVGFSLPSARVEQLRERLAAYAAIHLMEEDLGSPLNCHAPLPLDQVTDEIFSWLKKLEPCGMENEEPIFVARAVRLAAAPRVMKERHISLALVQQSTGTQLRALGWNWADRVQSLDLREGSMLDVAYRIRMNEHPDFGGLELEIAGLQPAAESI</sequence>
<comment type="caution">
    <text evidence="9">The sequence shown here is derived from an EMBL/GenBank/DDBJ whole genome shotgun (WGS) entry which is preliminary data.</text>
</comment>
<dbReference type="Pfam" id="PF02272">
    <property type="entry name" value="DHHA1"/>
    <property type="match status" value="1"/>
</dbReference>
<dbReference type="Proteomes" id="UP000538666">
    <property type="component" value="Unassembled WGS sequence"/>
</dbReference>
<evidence type="ECO:0000313" key="9">
    <source>
        <dbReference type="EMBL" id="MBB6142834.1"/>
    </source>
</evidence>
<keyword evidence="4 9" id="KW-0378">Hydrolase</keyword>
<feature type="domain" description="RecJ OB" evidence="8">
    <location>
        <begin position="477"/>
        <end position="581"/>
    </location>
</feature>
<dbReference type="Gene3D" id="3.10.310.30">
    <property type="match status" value="1"/>
</dbReference>
<dbReference type="InterPro" id="IPR003156">
    <property type="entry name" value="DHHA1_dom"/>
</dbReference>
<name>A0A841JXY6_9BACT</name>
<keyword evidence="5 9" id="KW-0269">Exonuclease</keyword>
<dbReference type="RefSeq" id="WP_231581130.1">
    <property type="nucleotide sequence ID" value="NZ_JACHEK010000001.1"/>
</dbReference>
<evidence type="ECO:0000259" key="7">
    <source>
        <dbReference type="Pfam" id="PF02272"/>
    </source>
</evidence>
<gene>
    <name evidence="9" type="ORF">HNQ77_000772</name>
</gene>
<evidence type="ECO:0000256" key="3">
    <source>
        <dbReference type="ARBA" id="ARBA00022722"/>
    </source>
</evidence>
<feature type="domain" description="DHHA1" evidence="7">
    <location>
        <begin position="371"/>
        <end position="459"/>
    </location>
</feature>
<feature type="domain" description="DDH" evidence="6">
    <location>
        <begin position="93"/>
        <end position="247"/>
    </location>
</feature>
<dbReference type="GO" id="GO:0008409">
    <property type="term" value="F:5'-3' exonuclease activity"/>
    <property type="evidence" value="ECO:0007669"/>
    <property type="project" value="InterPro"/>
</dbReference>
<dbReference type="Pfam" id="PF01368">
    <property type="entry name" value="DHH"/>
    <property type="match status" value="1"/>
</dbReference>
<evidence type="ECO:0000259" key="6">
    <source>
        <dbReference type="Pfam" id="PF01368"/>
    </source>
</evidence>
<dbReference type="GO" id="GO:0003676">
    <property type="term" value="F:nucleic acid binding"/>
    <property type="evidence" value="ECO:0007669"/>
    <property type="project" value="InterPro"/>
</dbReference>
<accession>A0A841JXY6</accession>
<dbReference type="PANTHER" id="PTHR30255">
    <property type="entry name" value="SINGLE-STRANDED-DNA-SPECIFIC EXONUCLEASE RECJ"/>
    <property type="match status" value="1"/>
</dbReference>
<reference evidence="9 10" key="1">
    <citation type="submission" date="2020-08" db="EMBL/GenBank/DDBJ databases">
        <title>Genomic Encyclopedia of Type Strains, Phase IV (KMG-IV): sequencing the most valuable type-strain genomes for metagenomic binning, comparative biology and taxonomic classification.</title>
        <authorList>
            <person name="Goeker M."/>
        </authorList>
    </citation>
    <scope>NUCLEOTIDE SEQUENCE [LARGE SCALE GENOMIC DNA]</scope>
    <source>
        <strain evidence="9 10">DSM 103733</strain>
    </source>
</reference>
<dbReference type="InterPro" id="IPR041122">
    <property type="entry name" value="RecJ_OB"/>
</dbReference>
<dbReference type="InterPro" id="IPR004610">
    <property type="entry name" value="RecJ"/>
</dbReference>
<evidence type="ECO:0000256" key="1">
    <source>
        <dbReference type="ARBA" id="ARBA00005915"/>
    </source>
</evidence>
<protein>
    <recommendedName>
        <fullName evidence="2">Single-stranded-DNA-specific exonuclease RecJ</fullName>
    </recommendedName>
</protein>
<evidence type="ECO:0000256" key="4">
    <source>
        <dbReference type="ARBA" id="ARBA00022801"/>
    </source>
</evidence>
<comment type="similarity">
    <text evidence="1">Belongs to the RecJ family.</text>
</comment>
<evidence type="ECO:0000313" key="10">
    <source>
        <dbReference type="Proteomes" id="UP000538666"/>
    </source>
</evidence>
<evidence type="ECO:0000256" key="2">
    <source>
        <dbReference type="ARBA" id="ARBA00019841"/>
    </source>
</evidence>
<dbReference type="InterPro" id="IPR038763">
    <property type="entry name" value="DHH_sf"/>
</dbReference>
<dbReference type="Pfam" id="PF17768">
    <property type="entry name" value="RecJ_OB"/>
    <property type="match status" value="1"/>
</dbReference>
<organism evidence="9 10">
    <name type="scientific">Silvibacterium bohemicum</name>
    <dbReference type="NCBI Taxonomy" id="1577686"/>
    <lineage>
        <taxon>Bacteria</taxon>
        <taxon>Pseudomonadati</taxon>
        <taxon>Acidobacteriota</taxon>
        <taxon>Terriglobia</taxon>
        <taxon>Terriglobales</taxon>
        <taxon>Acidobacteriaceae</taxon>
        <taxon>Silvibacterium</taxon>
    </lineage>
</organism>
<dbReference type="InterPro" id="IPR051673">
    <property type="entry name" value="SSDNA_exonuclease_RecJ"/>
</dbReference>
<dbReference type="NCBIfam" id="TIGR00644">
    <property type="entry name" value="recJ"/>
    <property type="match status" value="1"/>
</dbReference>
<dbReference type="EMBL" id="JACHEK010000001">
    <property type="protein sequence ID" value="MBB6142834.1"/>
    <property type="molecule type" value="Genomic_DNA"/>
</dbReference>
<dbReference type="Gene3D" id="3.90.1640.30">
    <property type="match status" value="1"/>
</dbReference>
<proteinExistence type="inferred from homology"/>
<keyword evidence="3" id="KW-0540">Nuclease</keyword>
<dbReference type="AlphaFoldDB" id="A0A841JXY6"/>
<evidence type="ECO:0000256" key="5">
    <source>
        <dbReference type="ARBA" id="ARBA00022839"/>
    </source>
</evidence>
<dbReference type="InterPro" id="IPR001667">
    <property type="entry name" value="DDH_dom"/>
</dbReference>
<evidence type="ECO:0000259" key="8">
    <source>
        <dbReference type="Pfam" id="PF17768"/>
    </source>
</evidence>